<protein>
    <submittedName>
        <fullName evidence="1">Uncharacterized protein</fullName>
    </submittedName>
</protein>
<dbReference type="EMBL" id="GBXM01081315">
    <property type="protein sequence ID" value="JAH27262.1"/>
    <property type="molecule type" value="Transcribed_RNA"/>
</dbReference>
<name>A0A0E9REQ4_ANGAN</name>
<organism evidence="1">
    <name type="scientific">Anguilla anguilla</name>
    <name type="common">European freshwater eel</name>
    <name type="synonym">Muraena anguilla</name>
    <dbReference type="NCBI Taxonomy" id="7936"/>
    <lineage>
        <taxon>Eukaryota</taxon>
        <taxon>Metazoa</taxon>
        <taxon>Chordata</taxon>
        <taxon>Craniata</taxon>
        <taxon>Vertebrata</taxon>
        <taxon>Euteleostomi</taxon>
        <taxon>Actinopterygii</taxon>
        <taxon>Neopterygii</taxon>
        <taxon>Teleostei</taxon>
        <taxon>Anguilliformes</taxon>
        <taxon>Anguillidae</taxon>
        <taxon>Anguilla</taxon>
    </lineage>
</organism>
<proteinExistence type="predicted"/>
<accession>A0A0E9REQ4</accession>
<reference evidence="1" key="1">
    <citation type="submission" date="2014-11" db="EMBL/GenBank/DDBJ databases">
        <authorList>
            <person name="Amaro Gonzalez C."/>
        </authorList>
    </citation>
    <scope>NUCLEOTIDE SEQUENCE</scope>
</reference>
<sequence>MLIFKLIIIRVSFSLIYYKPICPCIF</sequence>
<reference evidence="1" key="2">
    <citation type="journal article" date="2015" name="Fish Shellfish Immunol.">
        <title>Early steps in the European eel (Anguilla anguilla)-Vibrio vulnificus interaction in the gills: Role of the RtxA13 toxin.</title>
        <authorList>
            <person name="Callol A."/>
            <person name="Pajuelo D."/>
            <person name="Ebbesson L."/>
            <person name="Teles M."/>
            <person name="MacKenzie S."/>
            <person name="Amaro C."/>
        </authorList>
    </citation>
    <scope>NUCLEOTIDE SEQUENCE</scope>
</reference>
<evidence type="ECO:0000313" key="1">
    <source>
        <dbReference type="EMBL" id="JAH27262.1"/>
    </source>
</evidence>
<dbReference type="AlphaFoldDB" id="A0A0E9REQ4"/>